<accession>A0ACB9SD67</accession>
<sequence>MLVAVVAAAVSVLTVTCLWVTAEWVWLKPKRAERQLRRQGFLGNPYRLLSGDLKETESMLAEARSRPIGLDDDILPRIVPFEHQTIKNYGKKTFTWVGPEPAVIVMDPDHMKEILSKMSDYPKPASNPLVKLLAQGVAAYEGDKWSVHRKILNPAFHLEKLKASLKFTAAWATLV</sequence>
<dbReference type="EMBL" id="CM042881">
    <property type="protein sequence ID" value="KAI4387438.1"/>
    <property type="molecule type" value="Genomic_DNA"/>
</dbReference>
<keyword evidence="2" id="KW-1185">Reference proteome</keyword>
<evidence type="ECO:0000313" key="2">
    <source>
        <dbReference type="Proteomes" id="UP001057402"/>
    </source>
</evidence>
<comment type="caution">
    <text evidence="1">The sequence shown here is derived from an EMBL/GenBank/DDBJ whole genome shotgun (WGS) entry which is preliminary data.</text>
</comment>
<proteinExistence type="predicted"/>
<protein>
    <submittedName>
        <fullName evidence="1">Uncharacterized protein</fullName>
    </submittedName>
</protein>
<evidence type="ECO:0000313" key="1">
    <source>
        <dbReference type="EMBL" id="KAI4387438.1"/>
    </source>
</evidence>
<dbReference type="Proteomes" id="UP001057402">
    <property type="component" value="Chromosome 2"/>
</dbReference>
<organism evidence="1 2">
    <name type="scientific">Melastoma candidum</name>
    <dbReference type="NCBI Taxonomy" id="119954"/>
    <lineage>
        <taxon>Eukaryota</taxon>
        <taxon>Viridiplantae</taxon>
        <taxon>Streptophyta</taxon>
        <taxon>Embryophyta</taxon>
        <taxon>Tracheophyta</taxon>
        <taxon>Spermatophyta</taxon>
        <taxon>Magnoliopsida</taxon>
        <taxon>eudicotyledons</taxon>
        <taxon>Gunneridae</taxon>
        <taxon>Pentapetalae</taxon>
        <taxon>rosids</taxon>
        <taxon>malvids</taxon>
        <taxon>Myrtales</taxon>
        <taxon>Melastomataceae</taxon>
        <taxon>Melastomatoideae</taxon>
        <taxon>Melastomateae</taxon>
        <taxon>Melastoma</taxon>
    </lineage>
</organism>
<reference evidence="2" key="1">
    <citation type="journal article" date="2023" name="Front. Plant Sci.">
        <title>Chromosomal-level genome assembly of Melastoma candidum provides insights into trichome evolution.</title>
        <authorList>
            <person name="Zhong Y."/>
            <person name="Wu W."/>
            <person name="Sun C."/>
            <person name="Zou P."/>
            <person name="Liu Y."/>
            <person name="Dai S."/>
            <person name="Zhou R."/>
        </authorList>
    </citation>
    <scope>NUCLEOTIDE SEQUENCE [LARGE SCALE GENOMIC DNA]</scope>
</reference>
<gene>
    <name evidence="1" type="ORF">MLD38_005273</name>
</gene>
<name>A0ACB9SD67_9MYRT</name>